<evidence type="ECO:0000313" key="1">
    <source>
        <dbReference type="EMBL" id="VAW44870.1"/>
    </source>
</evidence>
<protein>
    <submittedName>
        <fullName evidence="1">Single-stranded-DNA-specific exonuclease RecJ</fullName>
    </submittedName>
</protein>
<keyword evidence="1" id="KW-0540">Nuclease</keyword>
<dbReference type="SUPFAM" id="SSF64182">
    <property type="entry name" value="DHH phosphoesterases"/>
    <property type="match status" value="1"/>
</dbReference>
<sequence>MAKAKLVRRTVPGQSLAGGEHLHHLIQRLYLSRGITTYTEVDYQLKNLHHPEGFQGLSAAAQIAINAIKQQLHIVIVGDFDADGATSTALVIRALRQMGTQHVSFLVPN</sequence>
<reference evidence="1" key="1">
    <citation type="submission" date="2018-06" db="EMBL/GenBank/DDBJ databases">
        <authorList>
            <person name="Zhirakovskaya E."/>
        </authorList>
    </citation>
    <scope>NUCLEOTIDE SEQUENCE</scope>
</reference>
<name>A0A3B0VX23_9ZZZZ</name>
<dbReference type="AlphaFoldDB" id="A0A3B0VX23"/>
<dbReference type="PANTHER" id="PTHR30255">
    <property type="entry name" value="SINGLE-STRANDED-DNA-SPECIFIC EXONUCLEASE RECJ"/>
    <property type="match status" value="1"/>
</dbReference>
<dbReference type="GO" id="GO:0004527">
    <property type="term" value="F:exonuclease activity"/>
    <property type="evidence" value="ECO:0007669"/>
    <property type="project" value="UniProtKB-KW"/>
</dbReference>
<dbReference type="InterPro" id="IPR051673">
    <property type="entry name" value="SSDNA_exonuclease_RecJ"/>
</dbReference>
<dbReference type="InterPro" id="IPR038763">
    <property type="entry name" value="DHH_sf"/>
</dbReference>
<feature type="non-terminal residue" evidence="1">
    <location>
        <position position="109"/>
    </location>
</feature>
<dbReference type="EMBL" id="UOFA01000142">
    <property type="protein sequence ID" value="VAW44870.1"/>
    <property type="molecule type" value="Genomic_DNA"/>
</dbReference>
<keyword evidence="1" id="KW-0269">Exonuclease</keyword>
<dbReference type="PANTHER" id="PTHR30255:SF2">
    <property type="entry name" value="SINGLE-STRANDED-DNA-SPECIFIC EXONUCLEASE RECJ"/>
    <property type="match status" value="1"/>
</dbReference>
<proteinExistence type="predicted"/>
<gene>
    <name evidence="1" type="ORF">MNBD_GAMMA02-1742</name>
</gene>
<accession>A0A3B0VX23</accession>
<dbReference type="Gene3D" id="3.90.1640.30">
    <property type="match status" value="1"/>
</dbReference>
<keyword evidence="1" id="KW-0378">Hydrolase</keyword>
<organism evidence="1">
    <name type="scientific">hydrothermal vent metagenome</name>
    <dbReference type="NCBI Taxonomy" id="652676"/>
    <lineage>
        <taxon>unclassified sequences</taxon>
        <taxon>metagenomes</taxon>
        <taxon>ecological metagenomes</taxon>
    </lineage>
</organism>